<evidence type="ECO:0000256" key="4">
    <source>
        <dbReference type="ARBA" id="ARBA00022722"/>
    </source>
</evidence>
<proteinExistence type="inferred from homology"/>
<dbReference type="GO" id="GO:0004519">
    <property type="term" value="F:endonuclease activity"/>
    <property type="evidence" value="ECO:0007669"/>
    <property type="project" value="TreeGrafter"/>
</dbReference>
<dbReference type="GO" id="GO:0071031">
    <property type="term" value="P:nuclear mRNA surveillance of mRNA 3'-end processing"/>
    <property type="evidence" value="ECO:0007669"/>
    <property type="project" value="TreeGrafter"/>
</dbReference>
<evidence type="ECO:0000259" key="12">
    <source>
        <dbReference type="SMART" id="SM00955"/>
    </source>
</evidence>
<dbReference type="Pfam" id="PF17849">
    <property type="entry name" value="OB_Dis3"/>
    <property type="match status" value="1"/>
</dbReference>
<evidence type="ECO:0000256" key="11">
    <source>
        <dbReference type="RuleBase" id="RU003901"/>
    </source>
</evidence>
<dbReference type="PROSITE" id="PS01175">
    <property type="entry name" value="RIBONUCLEASE_II"/>
    <property type="match status" value="1"/>
</dbReference>
<dbReference type="EMBL" id="KB206573">
    <property type="protein sequence ID" value="ELP89778.1"/>
    <property type="molecule type" value="Genomic_DNA"/>
</dbReference>
<keyword evidence="8" id="KW-0694">RNA-binding</keyword>
<dbReference type="GO" id="GO:0000177">
    <property type="term" value="C:cytoplasmic exosome (RNase complex)"/>
    <property type="evidence" value="ECO:0007669"/>
    <property type="project" value="TreeGrafter"/>
</dbReference>
<keyword evidence="14" id="KW-1185">Reference proteome</keyword>
<dbReference type="GO" id="GO:0000175">
    <property type="term" value="F:3'-5'-RNA exonuclease activity"/>
    <property type="evidence" value="ECO:0007669"/>
    <property type="project" value="TreeGrafter"/>
</dbReference>
<evidence type="ECO:0000256" key="7">
    <source>
        <dbReference type="ARBA" id="ARBA00022839"/>
    </source>
</evidence>
<keyword evidence="5 13" id="KW-0378">Hydrolase</keyword>
<dbReference type="Gene3D" id="3.40.50.1010">
    <property type="entry name" value="5'-nuclease"/>
    <property type="match status" value="1"/>
</dbReference>
<dbReference type="InterPro" id="IPR012340">
    <property type="entry name" value="NA-bd_OB-fold"/>
</dbReference>
<dbReference type="InterPro" id="IPR022966">
    <property type="entry name" value="RNase_II/R_CS"/>
</dbReference>
<dbReference type="GO" id="GO:0003723">
    <property type="term" value="F:RNA binding"/>
    <property type="evidence" value="ECO:0007669"/>
    <property type="project" value="UniProtKB-KW"/>
</dbReference>
<evidence type="ECO:0000313" key="14">
    <source>
        <dbReference type="Proteomes" id="UP000014680"/>
    </source>
</evidence>
<dbReference type="Gene3D" id="2.40.50.690">
    <property type="match status" value="1"/>
</dbReference>
<dbReference type="Pfam" id="PF17216">
    <property type="entry name" value="Rrp44_CSD1"/>
    <property type="match status" value="1"/>
</dbReference>
<gene>
    <name evidence="13" type="ORF">EIN_425000</name>
</gene>
<dbReference type="Gene3D" id="2.40.50.140">
    <property type="entry name" value="Nucleic acid-binding proteins"/>
    <property type="match status" value="1"/>
</dbReference>
<dbReference type="InterPro" id="IPR041505">
    <property type="entry name" value="Dis3_CSD2"/>
</dbReference>
<dbReference type="Proteomes" id="UP000014680">
    <property type="component" value="Unassembled WGS sequence"/>
</dbReference>
<dbReference type="OMA" id="GQVMRNN"/>
<dbReference type="GO" id="GO:0016075">
    <property type="term" value="P:rRNA catabolic process"/>
    <property type="evidence" value="ECO:0007669"/>
    <property type="project" value="TreeGrafter"/>
</dbReference>
<keyword evidence="9" id="KW-0539">Nucleus</keyword>
<dbReference type="InterPro" id="IPR001900">
    <property type="entry name" value="RNase_II/R"/>
</dbReference>
<feature type="domain" description="RNB" evidence="12">
    <location>
        <begin position="453"/>
        <end position="784"/>
    </location>
</feature>
<dbReference type="Pfam" id="PF00773">
    <property type="entry name" value="RNB"/>
    <property type="match status" value="1"/>
</dbReference>
<evidence type="ECO:0000256" key="9">
    <source>
        <dbReference type="ARBA" id="ARBA00023242"/>
    </source>
</evidence>
<dbReference type="SMART" id="SM00955">
    <property type="entry name" value="RNB"/>
    <property type="match status" value="1"/>
</dbReference>
<evidence type="ECO:0000313" key="13">
    <source>
        <dbReference type="EMBL" id="ELP89778.1"/>
    </source>
</evidence>
<dbReference type="OrthoDB" id="372421at2759"/>
<dbReference type="VEuPathDB" id="AmoebaDB:EIN_425000"/>
<comment type="similarity">
    <text evidence="2 11">Belongs to the RNR ribonuclease family.</text>
</comment>
<dbReference type="GeneID" id="14888788"/>
<keyword evidence="6" id="KW-0271">Exosome</keyword>
<evidence type="ECO:0000256" key="8">
    <source>
        <dbReference type="ARBA" id="ARBA00022884"/>
    </source>
</evidence>
<sequence>MECVNEVRYIVKSKDRCEKVVRQHYIRDDISCGLRKCSTCRQENMRLIGKSVYAIFDHSVLLQQSDALQTDSLTDFIILQTALNYVSNTSKQIYKKIRQMIDNDEKSVFLFLNEFFRETYVMSHTEESILHRDARAYVAAVKWLNTHYSVNGCSVVLVTNTAERKADFIANGVNTMTFTEYVDMYYKDDTLLHDRIIQHVETGNTVLFKPYLPQEVLLKGISEKKYFQGTVRMNRLNYKEATVYTLQKEEILISGIDDMNRVVEGDVAVIELYPRSQWKKESAVISVAQETEGEAKDKNSVVDVTQDVEEHTPTTDQNAMETEGNPTGKVVGVLKRNWKPVPGYIKKEIGGNYSTNLLFLPTNKSYPPIRIKARDPARLASQRLLAVIDQWDTTSRYPTGHYVATLGNVGDRASETEAILELHDIPHYEFPETVLRCLPKLPFEITDEYLKGRRDFRRCNVCSIDPPGCKDIDDALHCKLLPNGHFEIGVHIADVSCFLKPNTTMDEEARKRGTTVYLADRRIDMLPKPLTEIVCSITEKTDTLTFSVVWEVDANGEIINCEYTKGIVNSYKAFAYGVAQGVIDNKEDQSDRAKELRALLMISKKLKQKRLEAGALVLASSEISIEKDEKYNPVGVKEYQTYETNSMVEEYMLLANVWVAKKIYDAFPQCALLRRHPPPDEHAFEWLSNVMKTRGQKLDFSSSKALSDSLANCESSKDPVVGKIMRILVTRCMQQAKYFSSGYFPMNEYRHYGLACDIYTHFTSPIRRYADVLVHRFLAMAIGFDRIELTITKESVKEIADNINYRHTMAQHAGRESIQMYTLIFYKDKEVEVDGYVVRVKGNGIVVNVPTCGLDVIVFLDPKLGFQINDKQNAVHNGRMKISVFDKIHGVLSIDKSNEFQLKPTLKITSPVIE</sequence>
<evidence type="ECO:0000256" key="10">
    <source>
        <dbReference type="ARBA" id="ARBA00077930"/>
    </source>
</evidence>
<dbReference type="PANTHER" id="PTHR23355:SF35">
    <property type="entry name" value="EXOSOME COMPLEX EXONUCLEASE RRP44"/>
    <property type="match status" value="1"/>
</dbReference>
<protein>
    <recommendedName>
        <fullName evidence="10">Ribosomal RNA-processing protein 44</fullName>
    </recommendedName>
</protein>
<organism evidence="13 14">
    <name type="scientific">Entamoeba invadens IP1</name>
    <dbReference type="NCBI Taxonomy" id="370355"/>
    <lineage>
        <taxon>Eukaryota</taxon>
        <taxon>Amoebozoa</taxon>
        <taxon>Evosea</taxon>
        <taxon>Archamoebae</taxon>
        <taxon>Mastigamoebida</taxon>
        <taxon>Entamoebidae</taxon>
        <taxon>Entamoeba</taxon>
    </lineage>
</organism>
<dbReference type="FunFam" id="2.40.50.700:FF:000001">
    <property type="entry name" value="Exosome complex exonuclease exoribonuclease (Rrp44)"/>
    <property type="match status" value="1"/>
</dbReference>
<dbReference type="Gene3D" id="2.40.50.700">
    <property type="match status" value="1"/>
</dbReference>
<evidence type="ECO:0000256" key="3">
    <source>
        <dbReference type="ARBA" id="ARBA00022552"/>
    </source>
</evidence>
<dbReference type="CDD" id="cd09862">
    <property type="entry name" value="PIN_Rrp44-like"/>
    <property type="match status" value="1"/>
</dbReference>
<keyword evidence="4" id="KW-0540">Nuclease</keyword>
<evidence type="ECO:0000256" key="2">
    <source>
        <dbReference type="ARBA" id="ARBA00005785"/>
    </source>
</evidence>
<keyword evidence="3" id="KW-0698">rRNA processing</keyword>
<accession>A0A0A1U5W6</accession>
<evidence type="ECO:0000256" key="1">
    <source>
        <dbReference type="ARBA" id="ARBA00004123"/>
    </source>
</evidence>
<keyword evidence="7 13" id="KW-0269">Exonuclease</keyword>
<evidence type="ECO:0000256" key="5">
    <source>
        <dbReference type="ARBA" id="ARBA00022801"/>
    </source>
</evidence>
<dbReference type="AlphaFoldDB" id="A0A0A1U5W6"/>
<dbReference type="GO" id="GO:0006364">
    <property type="term" value="P:rRNA processing"/>
    <property type="evidence" value="ECO:0007669"/>
    <property type="project" value="UniProtKB-KW"/>
</dbReference>
<dbReference type="GO" id="GO:0000176">
    <property type="term" value="C:nuclear exosome (RNase complex)"/>
    <property type="evidence" value="ECO:0007669"/>
    <property type="project" value="UniProtKB-ARBA"/>
</dbReference>
<evidence type="ECO:0000256" key="6">
    <source>
        <dbReference type="ARBA" id="ARBA00022835"/>
    </source>
</evidence>
<name>A0A0A1U5W6_ENTIV</name>
<dbReference type="PANTHER" id="PTHR23355">
    <property type="entry name" value="RIBONUCLEASE"/>
    <property type="match status" value="1"/>
</dbReference>
<dbReference type="SUPFAM" id="SSF50249">
    <property type="entry name" value="Nucleic acid-binding proteins"/>
    <property type="match status" value="2"/>
</dbReference>
<dbReference type="KEGG" id="eiv:EIN_425000"/>
<reference evidence="13 14" key="1">
    <citation type="submission" date="2012-10" db="EMBL/GenBank/DDBJ databases">
        <authorList>
            <person name="Zafar N."/>
            <person name="Inman J."/>
            <person name="Hall N."/>
            <person name="Lorenzi H."/>
            <person name="Caler E."/>
        </authorList>
    </citation>
    <scope>NUCLEOTIDE SEQUENCE [LARGE SCALE GENOMIC DNA]</scope>
    <source>
        <strain evidence="13 14">IP1</strain>
    </source>
</reference>
<dbReference type="InterPro" id="IPR033771">
    <property type="entry name" value="Rrp44_CSD1"/>
</dbReference>
<dbReference type="InterPro" id="IPR050180">
    <property type="entry name" value="RNR_Ribonuclease"/>
</dbReference>
<dbReference type="RefSeq" id="XP_004256549.1">
    <property type="nucleotide sequence ID" value="XM_004256501.1"/>
</dbReference>
<comment type="subcellular location">
    <subcellularLocation>
        <location evidence="1">Nucleus</location>
    </subcellularLocation>
</comment>